<evidence type="ECO:0000313" key="2">
    <source>
        <dbReference type="EMBL" id="NBC72482.1"/>
    </source>
</evidence>
<name>A0A7X5C178_9BACL</name>
<feature type="domain" description="AB hydrolase-1" evidence="1">
    <location>
        <begin position="17"/>
        <end position="235"/>
    </location>
</feature>
<dbReference type="OrthoDB" id="9112061at2"/>
<keyword evidence="3" id="KW-1185">Reference proteome</keyword>
<evidence type="ECO:0000313" key="3">
    <source>
        <dbReference type="Proteomes" id="UP000558113"/>
    </source>
</evidence>
<proteinExistence type="predicted"/>
<keyword evidence="2" id="KW-0378">Hydrolase</keyword>
<comment type="caution">
    <text evidence="2">The sequence shown here is derived from an EMBL/GenBank/DDBJ whole genome shotgun (WGS) entry which is preliminary data.</text>
</comment>
<dbReference type="EMBL" id="JAAAMU010000019">
    <property type="protein sequence ID" value="NBC72482.1"/>
    <property type="molecule type" value="Genomic_DNA"/>
</dbReference>
<gene>
    <name evidence="2" type="ORF">GT003_26085</name>
</gene>
<organism evidence="2 3">
    <name type="scientific">Paenibacillus sacheonensis</name>
    <dbReference type="NCBI Taxonomy" id="742054"/>
    <lineage>
        <taxon>Bacteria</taxon>
        <taxon>Bacillati</taxon>
        <taxon>Bacillota</taxon>
        <taxon>Bacilli</taxon>
        <taxon>Bacillales</taxon>
        <taxon>Paenibacillaceae</taxon>
        <taxon>Paenibacillus</taxon>
    </lineage>
</organism>
<dbReference type="InterPro" id="IPR052897">
    <property type="entry name" value="Sec-Metab_Biosynth_Hydrolase"/>
</dbReference>
<dbReference type="InterPro" id="IPR029058">
    <property type="entry name" value="AB_hydrolase_fold"/>
</dbReference>
<dbReference type="Pfam" id="PF12697">
    <property type="entry name" value="Abhydrolase_6"/>
    <property type="match status" value="1"/>
</dbReference>
<dbReference type="InterPro" id="IPR000073">
    <property type="entry name" value="AB_hydrolase_1"/>
</dbReference>
<evidence type="ECO:0000259" key="1">
    <source>
        <dbReference type="Pfam" id="PF12697"/>
    </source>
</evidence>
<accession>A0A7X5C178</accession>
<protein>
    <submittedName>
        <fullName evidence="2">Alpha/beta fold hydrolase</fullName>
    </submittedName>
</protein>
<dbReference type="PANTHER" id="PTHR37017:SF11">
    <property type="entry name" value="ESTERASE_LIPASE_THIOESTERASE DOMAIN-CONTAINING PROTEIN"/>
    <property type="match status" value="1"/>
</dbReference>
<dbReference type="PANTHER" id="PTHR37017">
    <property type="entry name" value="AB HYDROLASE-1 DOMAIN-CONTAINING PROTEIN-RELATED"/>
    <property type="match status" value="1"/>
</dbReference>
<dbReference type="GO" id="GO:0016787">
    <property type="term" value="F:hydrolase activity"/>
    <property type="evidence" value="ECO:0007669"/>
    <property type="project" value="UniProtKB-KW"/>
</dbReference>
<dbReference type="Gene3D" id="3.40.50.1820">
    <property type="entry name" value="alpha/beta hydrolase"/>
    <property type="match status" value="1"/>
</dbReference>
<dbReference type="SUPFAM" id="SSF53474">
    <property type="entry name" value="alpha/beta-Hydrolases"/>
    <property type="match status" value="1"/>
</dbReference>
<dbReference type="AlphaFoldDB" id="A0A7X5C178"/>
<dbReference type="RefSeq" id="WP_161703516.1">
    <property type="nucleotide sequence ID" value="NZ_JAAAMU010000019.1"/>
</dbReference>
<dbReference type="Proteomes" id="UP000558113">
    <property type="component" value="Unassembled WGS sequence"/>
</dbReference>
<reference evidence="2 3" key="1">
    <citation type="submission" date="2020-01" db="EMBL/GenBank/DDBJ databases">
        <title>Paenibacillus soybeanensis sp. nov. isolated from the nodules of soybean (Glycine max(L.) Merr).</title>
        <authorList>
            <person name="Wang H."/>
        </authorList>
    </citation>
    <scope>NUCLEOTIDE SEQUENCE [LARGE SCALE GENOMIC DNA]</scope>
    <source>
        <strain evidence="2 3">DSM 23054</strain>
    </source>
</reference>
<sequence>MAAQLKGRQDTEIGFMFIHGAGLRGNVWEAVTSGLDVPVLLADFPYRDGSEQTRLALTLDDYASHLCGQAESWNIPRVIVVAHSIGGVLALQVAEALLKRGRLAGLAAVGAAIPGRGGSFLSELPLVKRALLRIVMRVAGTRPPESAIRTGLCNDLPESQSAGIVQAFVPEARRIYSDACHAGVPDVPSLYVKLTRDREFSPALQDRMIANLGPGTVRQLDTGHLPMLGNPDGLRAILQSFMAECVDKQQ</sequence>